<evidence type="ECO:0000259" key="2">
    <source>
        <dbReference type="Pfam" id="PF08332"/>
    </source>
</evidence>
<evidence type="ECO:0000313" key="4">
    <source>
        <dbReference type="Proteomes" id="UP001230188"/>
    </source>
</evidence>
<dbReference type="NCBIfam" id="TIGR02246">
    <property type="entry name" value="SgcJ/EcaC family oxidoreductase"/>
    <property type="match status" value="1"/>
</dbReference>
<feature type="chain" id="PRO_5042000987" description="Calcium/calmodulin-dependent protein kinase II association-domain domain-containing protein" evidence="1">
    <location>
        <begin position="17"/>
        <end position="345"/>
    </location>
</feature>
<reference evidence="3" key="1">
    <citation type="submission" date="2023-01" db="EMBL/GenBank/DDBJ databases">
        <title>Metagenome sequencing of chrysophaentin producing Chrysophaeum taylorii.</title>
        <authorList>
            <person name="Davison J."/>
            <person name="Bewley C."/>
        </authorList>
    </citation>
    <scope>NUCLEOTIDE SEQUENCE</scope>
    <source>
        <strain evidence="3">NIES-1699</strain>
    </source>
</reference>
<gene>
    <name evidence="3" type="ORF">CTAYLR_006907</name>
</gene>
<dbReference type="Gene3D" id="3.10.450.50">
    <property type="match status" value="2"/>
</dbReference>
<sequence length="345" mass="37350">MSFLLFVSAASAFTSSAPLRGIPSSPARSSRTAVTMIDADTLLVALPGVAALGVSLQKSSSDGGVAPMHAATPATPKATEKVDIKLARRNFKRWNDALQTKNPTAVAALYSSEALSFLPTVSPMHIKDDFNTEEYFTAFVQKNPFGTITDDSVQPYGDGDAYLHSGLYTFELGSGAERAPVQARFSYVWKKEDGAWRISHHHSSVRPAGPDMVQVARENFQKWNDALQTKDPKKVAALYSTAGDLSFLPTVSSVHIKDGSSTEDYFTAFVQKNPFGTITDDSVMVFDDGDAYLHSGMYTFDLGEGGNRAPTDARFSQLSAFVRKSERPDPRATTASTIDAPQLLI</sequence>
<keyword evidence="4" id="KW-1185">Reference proteome</keyword>
<dbReference type="InterPro" id="IPR011944">
    <property type="entry name" value="Steroid_delta5-4_isomerase"/>
</dbReference>
<evidence type="ECO:0000313" key="3">
    <source>
        <dbReference type="EMBL" id="KAJ8604985.1"/>
    </source>
</evidence>
<dbReference type="InterPro" id="IPR032710">
    <property type="entry name" value="NTF2-like_dom_sf"/>
</dbReference>
<dbReference type="GO" id="GO:0005516">
    <property type="term" value="F:calmodulin binding"/>
    <property type="evidence" value="ECO:0007669"/>
    <property type="project" value="InterPro"/>
</dbReference>
<dbReference type="Pfam" id="PF08332">
    <property type="entry name" value="CaMKII_AD"/>
    <property type="match status" value="1"/>
</dbReference>
<feature type="signal peptide" evidence="1">
    <location>
        <begin position="1"/>
        <end position="16"/>
    </location>
</feature>
<dbReference type="AlphaFoldDB" id="A0AAD7UHN8"/>
<accession>A0AAD7UHN8</accession>
<feature type="domain" description="Calcium/calmodulin-dependent protein kinase II association-domain" evidence="2">
    <location>
        <begin position="91"/>
        <end position="206"/>
    </location>
</feature>
<keyword evidence="1" id="KW-0732">Signal</keyword>
<protein>
    <recommendedName>
        <fullName evidence="2">Calcium/calmodulin-dependent protein kinase II association-domain domain-containing protein</fullName>
    </recommendedName>
</protein>
<name>A0AAD7UHN8_9STRA</name>
<comment type="caution">
    <text evidence="3">The sequence shown here is derived from an EMBL/GenBank/DDBJ whole genome shotgun (WGS) entry which is preliminary data.</text>
</comment>
<dbReference type="Proteomes" id="UP001230188">
    <property type="component" value="Unassembled WGS sequence"/>
</dbReference>
<organism evidence="3 4">
    <name type="scientific">Chrysophaeum taylorii</name>
    <dbReference type="NCBI Taxonomy" id="2483200"/>
    <lineage>
        <taxon>Eukaryota</taxon>
        <taxon>Sar</taxon>
        <taxon>Stramenopiles</taxon>
        <taxon>Ochrophyta</taxon>
        <taxon>Pelagophyceae</taxon>
        <taxon>Pelagomonadales</taxon>
        <taxon>Pelagomonadaceae</taxon>
        <taxon>Chrysophaeum</taxon>
    </lineage>
</organism>
<evidence type="ECO:0000256" key="1">
    <source>
        <dbReference type="SAM" id="SignalP"/>
    </source>
</evidence>
<proteinExistence type="predicted"/>
<dbReference type="InterPro" id="IPR013543">
    <property type="entry name" value="Ca/CaM-dep_prot_kinase-assoc"/>
</dbReference>
<dbReference type="SUPFAM" id="SSF54427">
    <property type="entry name" value="NTF2-like"/>
    <property type="match status" value="2"/>
</dbReference>
<dbReference type="EMBL" id="JAQMWT010000319">
    <property type="protein sequence ID" value="KAJ8604985.1"/>
    <property type="molecule type" value="Genomic_DNA"/>
</dbReference>
<dbReference type="GO" id="GO:0004683">
    <property type="term" value="F:calcium/calmodulin-dependent protein kinase activity"/>
    <property type="evidence" value="ECO:0007669"/>
    <property type="project" value="InterPro"/>
</dbReference>